<keyword evidence="9" id="KW-1185">Reference proteome</keyword>
<dbReference type="PANTHER" id="PTHR11014:SF98">
    <property type="entry name" value="N-ACETYLDIAMINOPIMELATE DEACETYLASE"/>
    <property type="match status" value="1"/>
</dbReference>
<feature type="domain" description="Peptidase M20 dimerisation" evidence="7">
    <location>
        <begin position="179"/>
        <end position="269"/>
    </location>
</feature>
<evidence type="ECO:0000256" key="1">
    <source>
        <dbReference type="ARBA" id="ARBA00022605"/>
    </source>
</evidence>
<feature type="binding site" evidence="6">
    <location>
        <position position="154"/>
    </location>
    <ligand>
        <name>Mn(2+)</name>
        <dbReference type="ChEBI" id="CHEBI:29035"/>
        <label>2</label>
    </ligand>
</feature>
<dbReference type="UniPathway" id="UPA00034">
    <property type="reaction ID" value="UER00024"/>
</dbReference>
<gene>
    <name evidence="8" type="ORF">DLJ74_11425</name>
</gene>
<feature type="binding site" evidence="6">
    <location>
        <position position="346"/>
    </location>
    <ligand>
        <name>Mn(2+)</name>
        <dbReference type="ChEBI" id="CHEBI:29035"/>
        <label>2</label>
    </ligand>
</feature>
<sequence length="371" mass="41376">MNTDQLLQVRKDLHQIPELGFQEFKTQEYLLNVIKNMDQSNLEIEQWKTGIFVLVKGKNPSRTIGYRTDMDGLPIQEQTGLPYTSIHPSNMHACGHDLHMTIALGVLDRLAHNPIEENVLIVFQPAEEGPGGAEPILASKLLDKWQLDMIFALHIAPELPVGTISCRSGILFANTSELYLDFTGKGGHAAYPHLTKDMIVTASAFVTQLQQIISRRVDPLDSGVITIGKMTAGSVQNIIAETARLEGTIRTLKPETMNQIKNQLEQFIKGFEISADCKIDVDYGANYYQVENTDRYVKQFSNVVTSLGYSYIDANPAMTGEDFGYFLKEYPGFMFWLGVDSAYGLHHSMLNPKEGAIEVGVNSVVEMIRSL</sequence>
<name>A0A317L166_9BACI</name>
<evidence type="ECO:0000313" key="8">
    <source>
        <dbReference type="EMBL" id="PWU69014.1"/>
    </source>
</evidence>
<dbReference type="InterPro" id="IPR023905">
    <property type="entry name" value="AcetylDAP_deacetylase"/>
</dbReference>
<dbReference type="GO" id="GO:0019877">
    <property type="term" value="P:diaminopimelate biosynthetic process"/>
    <property type="evidence" value="ECO:0007669"/>
    <property type="project" value="UniProtKB-UniRule"/>
</dbReference>
<comment type="caution">
    <text evidence="8">The sequence shown here is derived from an EMBL/GenBank/DDBJ whole genome shotgun (WGS) entry which is preliminary data.</text>
</comment>
<evidence type="ECO:0000259" key="7">
    <source>
        <dbReference type="Pfam" id="PF07687"/>
    </source>
</evidence>
<evidence type="ECO:0000256" key="3">
    <source>
        <dbReference type="ARBA" id="ARBA00022915"/>
    </source>
</evidence>
<evidence type="ECO:0000256" key="6">
    <source>
        <dbReference type="PIRSR" id="PIRSR005962-1"/>
    </source>
</evidence>
<evidence type="ECO:0000313" key="9">
    <source>
        <dbReference type="Proteomes" id="UP000245624"/>
    </source>
</evidence>
<keyword evidence="3 5" id="KW-0220">Diaminopimelate biosynthesis</keyword>
<comment type="catalytic activity">
    <reaction evidence="5">
        <text>N-acetyl-(2S,6S)-2,6-diaminopimelate + H2O = (2S,6S)-2,6-diaminopimelate + acetate</text>
        <dbReference type="Rhea" id="RHEA:20405"/>
        <dbReference type="ChEBI" id="CHEBI:15377"/>
        <dbReference type="ChEBI" id="CHEBI:30089"/>
        <dbReference type="ChEBI" id="CHEBI:57609"/>
        <dbReference type="ChEBI" id="CHEBI:58767"/>
        <dbReference type="EC" id="3.5.1.47"/>
    </reaction>
</comment>
<dbReference type="Pfam" id="PF01546">
    <property type="entry name" value="Peptidase_M20"/>
    <property type="match status" value="1"/>
</dbReference>
<comment type="function">
    <text evidence="5">Catalyzes the conversion of N-acetyl-diaminopimelate to diaminopimelate and acetate.</text>
</comment>
<dbReference type="GO" id="GO:0046872">
    <property type="term" value="F:metal ion binding"/>
    <property type="evidence" value="ECO:0007669"/>
    <property type="project" value="UniProtKB-KW"/>
</dbReference>
<dbReference type="InterPro" id="IPR011650">
    <property type="entry name" value="Peptidase_M20_dimer"/>
</dbReference>
<dbReference type="SUPFAM" id="SSF55031">
    <property type="entry name" value="Bacterial exopeptidase dimerisation domain"/>
    <property type="match status" value="1"/>
</dbReference>
<dbReference type="GO" id="GO:0009089">
    <property type="term" value="P:lysine biosynthetic process via diaminopimelate"/>
    <property type="evidence" value="ECO:0007669"/>
    <property type="project" value="UniProtKB-UniRule"/>
</dbReference>
<keyword evidence="6" id="KW-0464">Manganese</keyword>
<dbReference type="PANTHER" id="PTHR11014">
    <property type="entry name" value="PEPTIDASE M20 FAMILY MEMBER"/>
    <property type="match status" value="1"/>
</dbReference>
<dbReference type="OrthoDB" id="9776731at2"/>
<dbReference type="PIRSF" id="PIRSF005962">
    <property type="entry name" value="Pept_M20D_amidohydro"/>
    <property type="match status" value="1"/>
</dbReference>
<comment type="pathway">
    <text evidence="5">Amino-acid biosynthesis; L-lysine biosynthesis via DAP pathway; LL-2,6-diaminopimelate from (S)-tetrahydrodipicolinate (acetylase route): step 3/3.</text>
</comment>
<dbReference type="GO" id="GO:0050118">
    <property type="term" value="F:N-acetyldiaminopimelate deacetylase activity"/>
    <property type="evidence" value="ECO:0007669"/>
    <property type="project" value="UniProtKB-UniRule"/>
</dbReference>
<keyword evidence="2 5" id="KW-0378">Hydrolase</keyword>
<dbReference type="Pfam" id="PF07687">
    <property type="entry name" value="M20_dimer"/>
    <property type="match status" value="1"/>
</dbReference>
<dbReference type="RefSeq" id="WP_109984530.1">
    <property type="nucleotide sequence ID" value="NZ_QGTD01000008.1"/>
</dbReference>
<feature type="active site" description="Proton acceptor" evidence="5">
    <location>
        <position position="128"/>
    </location>
</feature>
<dbReference type="EMBL" id="QGTD01000008">
    <property type="protein sequence ID" value="PWU69014.1"/>
    <property type="molecule type" value="Genomic_DNA"/>
</dbReference>
<dbReference type="Proteomes" id="UP000245624">
    <property type="component" value="Unassembled WGS sequence"/>
</dbReference>
<dbReference type="Gene3D" id="3.30.70.360">
    <property type="match status" value="1"/>
</dbReference>
<dbReference type="AlphaFoldDB" id="A0A317L166"/>
<evidence type="ECO:0000256" key="4">
    <source>
        <dbReference type="ARBA" id="ARBA00023154"/>
    </source>
</evidence>
<dbReference type="SUPFAM" id="SSF53187">
    <property type="entry name" value="Zn-dependent exopeptidases"/>
    <property type="match status" value="1"/>
</dbReference>
<dbReference type="InterPro" id="IPR017439">
    <property type="entry name" value="Amidohydrolase"/>
</dbReference>
<dbReference type="Gene3D" id="3.40.630.10">
    <property type="entry name" value="Zn peptidases"/>
    <property type="match status" value="1"/>
</dbReference>
<evidence type="ECO:0000256" key="5">
    <source>
        <dbReference type="HAMAP-Rule" id="MF_01692"/>
    </source>
</evidence>
<feature type="binding site" evidence="6">
    <location>
        <position position="94"/>
    </location>
    <ligand>
        <name>Mn(2+)</name>
        <dbReference type="ChEBI" id="CHEBI:29035"/>
        <label>2</label>
    </ligand>
</feature>
<dbReference type="FunFam" id="3.30.70.360:FF:000001">
    <property type="entry name" value="N-acetyldiaminopimelate deacetylase"/>
    <property type="match status" value="1"/>
</dbReference>
<organism evidence="8 9">
    <name type="scientific">Gracilibacillus dipsosauri</name>
    <dbReference type="NCBI Taxonomy" id="178340"/>
    <lineage>
        <taxon>Bacteria</taxon>
        <taxon>Bacillati</taxon>
        <taxon>Bacillota</taxon>
        <taxon>Bacilli</taxon>
        <taxon>Bacillales</taxon>
        <taxon>Bacillaceae</taxon>
        <taxon>Gracilibacillus</taxon>
    </lineage>
</organism>
<protein>
    <recommendedName>
        <fullName evidence="5">N-acetyldiaminopimelate deacetylase</fullName>
        <ecNumber evidence="5">3.5.1.47</ecNumber>
    </recommendedName>
</protein>
<accession>A0A317L166</accession>
<dbReference type="InterPro" id="IPR002933">
    <property type="entry name" value="Peptidase_M20"/>
</dbReference>
<evidence type="ECO:0000256" key="2">
    <source>
        <dbReference type="ARBA" id="ARBA00022801"/>
    </source>
</evidence>
<keyword evidence="1 5" id="KW-0028">Amino-acid biosynthesis</keyword>
<dbReference type="InterPro" id="IPR036264">
    <property type="entry name" value="Bact_exopeptidase_dim_dom"/>
</dbReference>
<comment type="similarity">
    <text evidence="5">Belongs to the peptidase M20A family. N-acetyldiaminopimelate deacetylase subfamily.</text>
</comment>
<feature type="active site" evidence="5">
    <location>
        <position position="69"/>
    </location>
</feature>
<feature type="binding site" evidence="6">
    <location>
        <position position="96"/>
    </location>
    <ligand>
        <name>Mn(2+)</name>
        <dbReference type="ChEBI" id="CHEBI:29035"/>
        <label>2</label>
    </ligand>
</feature>
<feature type="binding site" evidence="6">
    <location>
        <position position="128"/>
    </location>
    <ligand>
        <name>Mn(2+)</name>
        <dbReference type="ChEBI" id="CHEBI:29035"/>
        <label>2</label>
    </ligand>
</feature>
<keyword evidence="6" id="KW-0479">Metal-binding</keyword>
<dbReference type="EC" id="3.5.1.47" evidence="5"/>
<reference evidence="8 9" key="1">
    <citation type="submission" date="2018-05" db="EMBL/GenBank/DDBJ databases">
        <title>Genomic analysis of Gracilibacillus dipsosauri DD1 reveals novel features of a salt-tolerant amylase.</title>
        <authorList>
            <person name="Deutch C.E."/>
            <person name="Yang S."/>
        </authorList>
    </citation>
    <scope>NUCLEOTIDE SEQUENCE [LARGE SCALE GENOMIC DNA]</scope>
    <source>
        <strain evidence="8 9">DD1</strain>
    </source>
</reference>
<dbReference type="CDD" id="cd05670">
    <property type="entry name" value="M20_Acy1_YkuR-like"/>
    <property type="match status" value="1"/>
</dbReference>
<dbReference type="HAMAP" id="MF_01692">
    <property type="entry name" value="DapEL"/>
    <property type="match status" value="1"/>
</dbReference>
<dbReference type="NCBIfam" id="TIGR01891">
    <property type="entry name" value="amidohydrolases"/>
    <property type="match status" value="1"/>
</dbReference>
<keyword evidence="4 5" id="KW-0457">Lysine biosynthesis</keyword>
<comment type="cofactor">
    <cofactor evidence="6">
        <name>Mn(2+)</name>
        <dbReference type="ChEBI" id="CHEBI:29035"/>
    </cofactor>
    <text evidence="6">The Mn(2+) ion enhances activity.</text>
</comment>
<proteinExistence type="inferred from homology"/>